<evidence type="ECO:0000256" key="9">
    <source>
        <dbReference type="ARBA" id="ARBA00022741"/>
    </source>
</evidence>
<keyword evidence="9" id="KW-0547">Nucleotide-binding</keyword>
<dbReference type="GO" id="GO:0003725">
    <property type="term" value="F:double-stranded RNA binding"/>
    <property type="evidence" value="ECO:0007669"/>
    <property type="project" value="InterPro"/>
</dbReference>
<dbReference type="InterPro" id="IPR005145">
    <property type="entry name" value="Sua5_C"/>
</dbReference>
<evidence type="ECO:0000256" key="7">
    <source>
        <dbReference type="ARBA" id="ARBA00022694"/>
    </source>
</evidence>
<dbReference type="GO" id="GO:0005524">
    <property type="term" value="F:ATP binding"/>
    <property type="evidence" value="ECO:0007669"/>
    <property type="project" value="UniProtKB-KW"/>
</dbReference>
<dbReference type="SUPFAM" id="SSF55821">
    <property type="entry name" value="YrdC/RibB"/>
    <property type="match status" value="1"/>
</dbReference>
<organism evidence="15">
    <name type="scientific">Trieres chinensis</name>
    <name type="common">Marine centric diatom</name>
    <name type="synonym">Odontella sinensis</name>
    <dbReference type="NCBI Taxonomy" id="1514140"/>
    <lineage>
        <taxon>Eukaryota</taxon>
        <taxon>Sar</taxon>
        <taxon>Stramenopiles</taxon>
        <taxon>Ochrophyta</taxon>
        <taxon>Bacillariophyta</taxon>
        <taxon>Mediophyceae</taxon>
        <taxon>Biddulphiophycidae</taxon>
        <taxon>Eupodiscales</taxon>
        <taxon>Parodontellaceae</taxon>
        <taxon>Trieres</taxon>
    </lineage>
</organism>
<comment type="catalytic activity">
    <reaction evidence="12">
        <text>L-threonine + hydrogencarbonate + ATP = L-threonylcarbamoyladenylate + diphosphate + H2O</text>
        <dbReference type="Rhea" id="RHEA:36407"/>
        <dbReference type="ChEBI" id="CHEBI:15377"/>
        <dbReference type="ChEBI" id="CHEBI:17544"/>
        <dbReference type="ChEBI" id="CHEBI:30616"/>
        <dbReference type="ChEBI" id="CHEBI:33019"/>
        <dbReference type="ChEBI" id="CHEBI:57926"/>
        <dbReference type="ChEBI" id="CHEBI:73682"/>
        <dbReference type="EC" id="2.7.7.87"/>
    </reaction>
</comment>
<evidence type="ECO:0000256" key="10">
    <source>
        <dbReference type="ARBA" id="ARBA00022840"/>
    </source>
</evidence>
<dbReference type="Gene3D" id="3.40.50.11030">
    <property type="entry name" value="Threonylcarbamoyl-AMP synthase, C-terminal domain"/>
    <property type="match status" value="1"/>
</dbReference>
<evidence type="ECO:0000256" key="1">
    <source>
        <dbReference type="ARBA" id="ARBA00004496"/>
    </source>
</evidence>
<dbReference type="GO" id="GO:0006450">
    <property type="term" value="P:regulation of translational fidelity"/>
    <property type="evidence" value="ECO:0007669"/>
    <property type="project" value="TreeGrafter"/>
</dbReference>
<evidence type="ECO:0000256" key="5">
    <source>
        <dbReference type="ARBA" id="ARBA00022490"/>
    </source>
</evidence>
<evidence type="ECO:0000256" key="2">
    <source>
        <dbReference type="ARBA" id="ARBA00007663"/>
    </source>
</evidence>
<feature type="region of interest" description="Disordered" evidence="13">
    <location>
        <begin position="1"/>
        <end position="23"/>
    </location>
</feature>
<evidence type="ECO:0000256" key="6">
    <source>
        <dbReference type="ARBA" id="ARBA00022679"/>
    </source>
</evidence>
<dbReference type="GO" id="GO:0000049">
    <property type="term" value="F:tRNA binding"/>
    <property type="evidence" value="ECO:0007669"/>
    <property type="project" value="TreeGrafter"/>
</dbReference>
<keyword evidence="8" id="KW-0548">Nucleotidyltransferase</keyword>
<dbReference type="Gene3D" id="3.90.870.10">
    <property type="entry name" value="DHBP synthase"/>
    <property type="match status" value="1"/>
</dbReference>
<comment type="similarity">
    <text evidence="2">Belongs to the SUA5 family.</text>
</comment>
<evidence type="ECO:0000256" key="13">
    <source>
        <dbReference type="SAM" id="MobiDB-lite"/>
    </source>
</evidence>
<protein>
    <recommendedName>
        <fullName evidence="4">Threonylcarbamoyl-AMP synthase</fullName>
        <ecNumber evidence="3">2.7.7.87</ecNumber>
    </recommendedName>
    <alternativeName>
        <fullName evidence="11">L-threonylcarbamoyladenylate synthase</fullName>
    </alternativeName>
</protein>
<gene>
    <name evidence="15" type="ORF">OSIN01602_LOCUS6046</name>
</gene>
<feature type="compositionally biased region" description="Acidic residues" evidence="13">
    <location>
        <begin position="406"/>
        <end position="416"/>
    </location>
</feature>
<dbReference type="Pfam" id="PF03481">
    <property type="entry name" value="Sua5_C"/>
    <property type="match status" value="1"/>
</dbReference>
<dbReference type="InterPro" id="IPR006070">
    <property type="entry name" value="Sua5-like_dom"/>
</dbReference>
<feature type="region of interest" description="Disordered" evidence="13">
    <location>
        <begin position="398"/>
        <end position="420"/>
    </location>
</feature>
<keyword evidence="6" id="KW-0808">Transferase</keyword>
<dbReference type="EMBL" id="HBGO01010825">
    <property type="protein sequence ID" value="CAD9331299.1"/>
    <property type="molecule type" value="Transcribed_RNA"/>
</dbReference>
<dbReference type="InterPro" id="IPR017945">
    <property type="entry name" value="DHBP_synth_RibB-like_a/b_dom"/>
</dbReference>
<reference evidence="15" key="1">
    <citation type="submission" date="2021-01" db="EMBL/GenBank/DDBJ databases">
        <authorList>
            <person name="Corre E."/>
            <person name="Pelletier E."/>
            <person name="Niang G."/>
            <person name="Scheremetjew M."/>
            <person name="Finn R."/>
            <person name="Kale V."/>
            <person name="Holt S."/>
            <person name="Cochrane G."/>
            <person name="Meng A."/>
            <person name="Brown T."/>
            <person name="Cohen L."/>
        </authorList>
    </citation>
    <scope>NUCLEOTIDE SEQUENCE</scope>
    <source>
        <strain evidence="15">Grunow 1884</strain>
    </source>
</reference>
<dbReference type="EC" id="2.7.7.87" evidence="3"/>
<dbReference type="PANTHER" id="PTHR17490">
    <property type="entry name" value="SUA5"/>
    <property type="match status" value="1"/>
</dbReference>
<dbReference type="InterPro" id="IPR038385">
    <property type="entry name" value="Sua5/YwlC_C"/>
</dbReference>
<dbReference type="AlphaFoldDB" id="A0A7S1Z841"/>
<evidence type="ECO:0000259" key="14">
    <source>
        <dbReference type="PROSITE" id="PS51163"/>
    </source>
</evidence>
<dbReference type="GO" id="GO:0008033">
    <property type="term" value="P:tRNA processing"/>
    <property type="evidence" value="ECO:0007669"/>
    <property type="project" value="UniProtKB-KW"/>
</dbReference>
<proteinExistence type="inferred from homology"/>
<dbReference type="PANTHER" id="PTHR17490:SF16">
    <property type="entry name" value="THREONYLCARBAMOYL-AMP SYNTHASE"/>
    <property type="match status" value="1"/>
</dbReference>
<dbReference type="GO" id="GO:0061710">
    <property type="term" value="F:L-threonylcarbamoyladenylate synthase"/>
    <property type="evidence" value="ECO:0007669"/>
    <property type="project" value="UniProtKB-EC"/>
</dbReference>
<feature type="domain" description="YrdC-like" evidence="14">
    <location>
        <begin position="39"/>
        <end position="262"/>
    </location>
</feature>
<dbReference type="InterPro" id="IPR050156">
    <property type="entry name" value="TC-AMP_synthase_SUA5"/>
</dbReference>
<evidence type="ECO:0000256" key="12">
    <source>
        <dbReference type="ARBA" id="ARBA00048366"/>
    </source>
</evidence>
<comment type="subcellular location">
    <subcellularLocation>
        <location evidence="1">Cytoplasm</location>
    </subcellularLocation>
</comment>
<evidence type="ECO:0000256" key="3">
    <source>
        <dbReference type="ARBA" id="ARBA00012584"/>
    </source>
</evidence>
<keyword evidence="7" id="KW-0819">tRNA processing</keyword>
<accession>A0A7S1Z841</accession>
<keyword evidence="5" id="KW-0963">Cytoplasm</keyword>
<evidence type="ECO:0000313" key="15">
    <source>
        <dbReference type="EMBL" id="CAD9331299.1"/>
    </source>
</evidence>
<evidence type="ECO:0000256" key="11">
    <source>
        <dbReference type="ARBA" id="ARBA00029774"/>
    </source>
</evidence>
<dbReference type="GO" id="GO:0005737">
    <property type="term" value="C:cytoplasm"/>
    <property type="evidence" value="ECO:0007669"/>
    <property type="project" value="UniProtKB-SubCell"/>
</dbReference>
<evidence type="ECO:0000256" key="4">
    <source>
        <dbReference type="ARBA" id="ARBA00015492"/>
    </source>
</evidence>
<dbReference type="PROSITE" id="PS51163">
    <property type="entry name" value="YRDC"/>
    <property type="match status" value="1"/>
</dbReference>
<sequence length="437" mass="45477">MAPSPRQPNGAAAASSTANGDASSSSSVAIVAKRVSASPSSLSSCGARLRSGLLVSFPTETVYGLGCHALDPDAVRLVFEAKERPLSDPLIVHVTEKEDALRLWSASSSSSLESESVEALALRALSSTFWPGPLTVVAVAHPSVPPIVTASTGYVACRSPSHPVARSVIREAGVPIAAPSANKFGHVSPTRADHVLDDLGGEDVWVIDPGMTEQDGDGSAVNGQAAADIRGVCDVGVESTVAKVEMTSATRGAVTVLRHGAVSALDIRRALTAAGLGDEFEVTSLVRATADHVPNVAPGQTIRHYSPRVRSYAISAGRYGRWTQTNGDGASDLTEEETDLLRRAAVVDFGGRLSALAKDALAYRDLSVQGSSKEAASAVFEALRWAEDVGGAERVYFPEIPKSGEGEGDEKDDDALSDAVRDRLTRAASGEIVDGLR</sequence>
<name>A0A7S1Z841_TRICV</name>
<feature type="compositionally biased region" description="Low complexity" evidence="13">
    <location>
        <begin position="11"/>
        <end position="23"/>
    </location>
</feature>
<evidence type="ECO:0000256" key="8">
    <source>
        <dbReference type="ARBA" id="ARBA00022695"/>
    </source>
</evidence>
<keyword evidence="10" id="KW-0067">ATP-binding</keyword>
<dbReference type="Pfam" id="PF01300">
    <property type="entry name" value="Sua5_yciO_yrdC"/>
    <property type="match status" value="1"/>
</dbReference>